<dbReference type="EMBL" id="CR940348">
    <property type="protein sequence ID" value="CAI74142.1"/>
    <property type="molecule type" value="Genomic_DNA"/>
</dbReference>
<accession>Q4UFH4</accession>
<dbReference type="eggNOG" id="KOG1653">
    <property type="taxonomic scope" value="Eukaryota"/>
</dbReference>
<dbReference type="RefSeq" id="XP_951874.1">
    <property type="nucleotide sequence ID" value="XM_946781.1"/>
</dbReference>
<proteinExistence type="predicted"/>
<evidence type="ECO:0000256" key="1">
    <source>
        <dbReference type="SAM" id="SignalP"/>
    </source>
</evidence>
<dbReference type="SUPFAM" id="SSF50249">
    <property type="entry name" value="Nucleic acid-binding proteins"/>
    <property type="match status" value="1"/>
</dbReference>
<dbReference type="KEGG" id="tan:TA15415"/>
<dbReference type="OrthoDB" id="363748at2759"/>
<feature type="chain" id="PRO_5004244994" description="Single-strand binding protein family" evidence="1">
    <location>
        <begin position="19"/>
        <end position="200"/>
    </location>
</feature>
<dbReference type="AlphaFoldDB" id="Q4UFH4"/>
<keyword evidence="3" id="KW-1185">Reference proteome</keyword>
<dbReference type="InterPro" id="IPR012340">
    <property type="entry name" value="NA-bd_OB-fold"/>
</dbReference>
<sequence length="200" mass="23087">MILLSLFLSFCCCITLRTSPYSNNLFFIKSNLPLKYSNRIQKLYDYDETFSDIVDNFDPGEDSQPYQDEGFQEKEPVRDHLDLSANSVTICGRIGFIAEPKRMRTGLVSTEWHKVMLYGIRNVDYVYSRARVGDKALVIGRLRYYQPQNLETNGVNRTKIAEVYVNSSRGGHTFILMPKISTNLDNNFISANHQIYPNNF</sequence>
<dbReference type="GeneID" id="3861580"/>
<feature type="signal peptide" evidence="1">
    <location>
        <begin position="1"/>
        <end position="18"/>
    </location>
</feature>
<dbReference type="STRING" id="5874.Q4UFH4"/>
<gene>
    <name evidence="2" type="ORF">TA15415</name>
</gene>
<evidence type="ECO:0008006" key="4">
    <source>
        <dbReference type="Google" id="ProtNLM"/>
    </source>
</evidence>
<dbReference type="Gene3D" id="2.40.50.140">
    <property type="entry name" value="Nucleic acid-binding proteins"/>
    <property type="match status" value="1"/>
</dbReference>
<dbReference type="Proteomes" id="UP000001950">
    <property type="component" value="Chromosome 2"/>
</dbReference>
<name>Q4UFH4_THEAN</name>
<evidence type="ECO:0000313" key="3">
    <source>
        <dbReference type="Proteomes" id="UP000001950"/>
    </source>
</evidence>
<keyword evidence="1" id="KW-0732">Signal</keyword>
<dbReference type="OMA" id="NFISANH"/>
<dbReference type="VEuPathDB" id="PiroplasmaDB:TA15415"/>
<reference evidence="2 3" key="1">
    <citation type="journal article" date="2005" name="Science">
        <title>Genome of the host-cell transforming parasite Theileria annulata compared with T. parva.</title>
        <authorList>
            <person name="Pain A."/>
            <person name="Renauld H."/>
            <person name="Berriman M."/>
            <person name="Murphy L."/>
            <person name="Yeats C.A."/>
            <person name="Weir W."/>
            <person name="Kerhornou A."/>
            <person name="Aslett M."/>
            <person name="Bishop R."/>
            <person name="Bouchier C."/>
            <person name="Cochet M."/>
            <person name="Coulson R.M.R."/>
            <person name="Cronin A."/>
            <person name="de Villiers E.P."/>
            <person name="Fraser A."/>
            <person name="Fosker N."/>
            <person name="Gardner M."/>
            <person name="Goble A."/>
            <person name="Griffiths-Jones S."/>
            <person name="Harris D.E."/>
            <person name="Katzer F."/>
            <person name="Larke N."/>
            <person name="Lord A."/>
            <person name="Maser P."/>
            <person name="McKellar S."/>
            <person name="Mooney P."/>
            <person name="Morton F."/>
            <person name="Nene V."/>
            <person name="O'Neil S."/>
            <person name="Price C."/>
            <person name="Quail M.A."/>
            <person name="Rabbinowitsch E."/>
            <person name="Rawlings N.D."/>
            <person name="Rutter S."/>
            <person name="Saunders D."/>
            <person name="Seeger K."/>
            <person name="Shah T."/>
            <person name="Squares R."/>
            <person name="Squares S."/>
            <person name="Tivey A."/>
            <person name="Walker A.R."/>
            <person name="Woodward J."/>
            <person name="Dobbelaere D.A.E."/>
            <person name="Langsley G."/>
            <person name="Rajandream M.A."/>
            <person name="McKeever D."/>
            <person name="Shiels B."/>
            <person name="Tait A."/>
            <person name="Barrell B.G."/>
            <person name="Hall N."/>
        </authorList>
    </citation>
    <scope>NUCLEOTIDE SEQUENCE [LARGE SCALE GENOMIC DNA]</scope>
    <source>
        <strain evidence="3">Ankara</strain>
    </source>
</reference>
<protein>
    <recommendedName>
        <fullName evidence="4">Single-strand binding protein family</fullName>
    </recommendedName>
</protein>
<evidence type="ECO:0000313" key="2">
    <source>
        <dbReference type="EMBL" id="CAI74142.1"/>
    </source>
</evidence>
<organism evidence="2 3">
    <name type="scientific">Theileria annulata</name>
    <dbReference type="NCBI Taxonomy" id="5874"/>
    <lineage>
        <taxon>Eukaryota</taxon>
        <taxon>Sar</taxon>
        <taxon>Alveolata</taxon>
        <taxon>Apicomplexa</taxon>
        <taxon>Aconoidasida</taxon>
        <taxon>Piroplasmida</taxon>
        <taxon>Theileriidae</taxon>
        <taxon>Theileria</taxon>
    </lineage>
</organism>
<dbReference type="InParanoid" id="Q4UFH4"/>